<dbReference type="CDD" id="cd00009">
    <property type="entry name" value="AAA"/>
    <property type="match status" value="1"/>
</dbReference>
<dbReference type="InterPro" id="IPR002078">
    <property type="entry name" value="Sigma_54_int"/>
</dbReference>
<dbReference type="PANTHER" id="PTHR32071:SF21">
    <property type="entry name" value="TRANSCRIPTIONAL REGULATORY PROTEIN FLGR"/>
    <property type="match status" value="1"/>
</dbReference>
<dbReference type="PROSITE" id="PS00688">
    <property type="entry name" value="SIGMA54_INTERACT_3"/>
    <property type="match status" value="1"/>
</dbReference>
<dbReference type="InterPro" id="IPR025943">
    <property type="entry name" value="Sigma_54_int_dom_ATP-bd_2"/>
</dbReference>
<evidence type="ECO:0000313" key="7">
    <source>
        <dbReference type="EMBL" id="EGK72697.1"/>
    </source>
</evidence>
<dbReference type="GO" id="GO:0005524">
    <property type="term" value="F:ATP binding"/>
    <property type="evidence" value="ECO:0007669"/>
    <property type="project" value="UniProtKB-KW"/>
</dbReference>
<keyword evidence="8" id="KW-1185">Reference proteome</keyword>
<dbReference type="PROSITE" id="PS00676">
    <property type="entry name" value="SIGMA54_INTERACT_2"/>
    <property type="match status" value="1"/>
</dbReference>
<keyword evidence="5" id="KW-0804">Transcription</keyword>
<dbReference type="OrthoDB" id="5288224at2"/>
<dbReference type="InterPro" id="IPR003593">
    <property type="entry name" value="AAA+_ATPase"/>
</dbReference>
<evidence type="ECO:0000256" key="5">
    <source>
        <dbReference type="ARBA" id="ARBA00023163"/>
    </source>
</evidence>
<dbReference type="GO" id="GO:0006355">
    <property type="term" value="P:regulation of DNA-templated transcription"/>
    <property type="evidence" value="ECO:0007669"/>
    <property type="project" value="InterPro"/>
</dbReference>
<keyword evidence="3" id="KW-0805">Transcription regulation</keyword>
<dbReference type="GO" id="GO:0003677">
    <property type="term" value="F:DNA binding"/>
    <property type="evidence" value="ECO:0007669"/>
    <property type="project" value="UniProtKB-KW"/>
</dbReference>
<keyword evidence="4" id="KW-0238">DNA-binding</keyword>
<dbReference type="SMART" id="SM00382">
    <property type="entry name" value="AAA"/>
    <property type="match status" value="1"/>
</dbReference>
<gene>
    <name evidence="7" type="ORF">METUNv1_00936</name>
</gene>
<dbReference type="PANTHER" id="PTHR32071">
    <property type="entry name" value="TRANSCRIPTIONAL REGULATORY PROTEIN"/>
    <property type="match status" value="1"/>
</dbReference>
<evidence type="ECO:0000256" key="4">
    <source>
        <dbReference type="ARBA" id="ARBA00023125"/>
    </source>
</evidence>
<proteinExistence type="predicted"/>
<keyword evidence="2" id="KW-0067">ATP-binding</keyword>
<dbReference type="InterPro" id="IPR009057">
    <property type="entry name" value="Homeodomain-like_sf"/>
</dbReference>
<dbReference type="Proteomes" id="UP000005019">
    <property type="component" value="Unassembled WGS sequence"/>
</dbReference>
<dbReference type="InterPro" id="IPR027417">
    <property type="entry name" value="P-loop_NTPase"/>
</dbReference>
<dbReference type="EMBL" id="AFHG01000031">
    <property type="protein sequence ID" value="EGK72697.1"/>
    <property type="molecule type" value="Genomic_DNA"/>
</dbReference>
<dbReference type="Pfam" id="PF25601">
    <property type="entry name" value="AAA_lid_14"/>
    <property type="match status" value="1"/>
</dbReference>
<dbReference type="Gene3D" id="3.40.50.300">
    <property type="entry name" value="P-loop containing nucleotide triphosphate hydrolases"/>
    <property type="match status" value="1"/>
</dbReference>
<dbReference type="SUPFAM" id="SSF46689">
    <property type="entry name" value="Homeodomain-like"/>
    <property type="match status" value="1"/>
</dbReference>
<evidence type="ECO:0000256" key="2">
    <source>
        <dbReference type="ARBA" id="ARBA00022840"/>
    </source>
</evidence>
<sequence>MTQNLATLPGRRLTFPRPGERSLTTRASALVFEDPSSVSLLGDIERIAARDVTAMVIGETGTGKELVARHIHAVSGRSGPFVAVNCGALSESLIDAELFGHEAGAYTGATHARAGWFEAADGGTLFLDEIGDMPQALQVKLLRVLQERQVVRLGARSPQPVDVRLVAATNVDLWRAVQAGRFRSDLYYRLNVAPIALPPLRERRGDIPPLLDYFIELYGLRLGIEGVGITPQAREALVEYDWPGNIRELENVVHYALIVSRNGRIDIEDLRLAGASCAPSGPAVEETPEQLLARIERDLRGLMARGAPALYDTLERLVVTTAFDACQRNQVHAADALSISRYVLRTLLKRHGLIDTPAAGR</sequence>
<dbReference type="Gene3D" id="1.10.8.60">
    <property type="match status" value="1"/>
</dbReference>
<dbReference type="Pfam" id="PF00158">
    <property type="entry name" value="Sigma54_activat"/>
    <property type="match status" value="1"/>
</dbReference>
<organism evidence="7 8">
    <name type="scientific">Methyloversatilis universalis (strain ATCC BAA-1314 / DSM 25237 / JCM 13912 / CCUG 52030 / FAM5)</name>
    <dbReference type="NCBI Taxonomy" id="1000565"/>
    <lineage>
        <taxon>Bacteria</taxon>
        <taxon>Pseudomonadati</taxon>
        <taxon>Pseudomonadota</taxon>
        <taxon>Betaproteobacteria</taxon>
        <taxon>Nitrosomonadales</taxon>
        <taxon>Sterolibacteriaceae</taxon>
        <taxon>Methyloversatilis</taxon>
    </lineage>
</organism>
<accession>F5R9L5</accession>
<dbReference type="SUPFAM" id="SSF52540">
    <property type="entry name" value="P-loop containing nucleoside triphosphate hydrolases"/>
    <property type="match status" value="1"/>
</dbReference>
<evidence type="ECO:0000256" key="3">
    <source>
        <dbReference type="ARBA" id="ARBA00023015"/>
    </source>
</evidence>
<evidence type="ECO:0000256" key="1">
    <source>
        <dbReference type="ARBA" id="ARBA00022741"/>
    </source>
</evidence>
<dbReference type="InterPro" id="IPR025944">
    <property type="entry name" value="Sigma_54_int_dom_CS"/>
</dbReference>
<evidence type="ECO:0000313" key="8">
    <source>
        <dbReference type="Proteomes" id="UP000005019"/>
    </source>
</evidence>
<dbReference type="FunFam" id="3.40.50.300:FF:000006">
    <property type="entry name" value="DNA-binding transcriptional regulator NtrC"/>
    <property type="match status" value="1"/>
</dbReference>
<dbReference type="InterPro" id="IPR058031">
    <property type="entry name" value="AAA_lid_NorR"/>
</dbReference>
<feature type="domain" description="Sigma-54 factor interaction" evidence="6">
    <location>
        <begin position="30"/>
        <end position="258"/>
    </location>
</feature>
<reference evidence="7 8" key="1">
    <citation type="journal article" date="2011" name="J. Bacteriol.">
        <title>Genome sequence of Methyloversatilis universalis FAM5T, a methylotrophic representative of the order Rhodocyclales.</title>
        <authorList>
            <person name="Kittichotirat W."/>
            <person name="Good N.M."/>
            <person name="Hall R."/>
            <person name="Bringel F."/>
            <person name="Lajus A."/>
            <person name="Medigue C."/>
            <person name="Smalley N.E."/>
            <person name="Beck D."/>
            <person name="Bumgarner R."/>
            <person name="Vuilleumier S."/>
            <person name="Kalyuzhnaya M.G."/>
        </authorList>
    </citation>
    <scope>NUCLEOTIDE SEQUENCE [LARGE SCALE GENOMIC DNA]</scope>
    <source>
        <strain evidence="8">ATCC BAA-1314 / JCM 13912 / FAM5</strain>
    </source>
</reference>
<dbReference type="RefSeq" id="WP_008059313.1">
    <property type="nucleotide sequence ID" value="NZ_AFHG01000031.1"/>
</dbReference>
<dbReference type="STRING" id="1000565.METUNv1_00936"/>
<evidence type="ECO:0000259" key="6">
    <source>
        <dbReference type="PROSITE" id="PS50045"/>
    </source>
</evidence>
<dbReference type="eggNOG" id="COG2204">
    <property type="taxonomic scope" value="Bacteria"/>
</dbReference>
<protein>
    <submittedName>
        <fullName evidence="7">Transcriptional regulator</fullName>
    </submittedName>
</protein>
<comment type="caution">
    <text evidence="7">The sequence shown here is derived from an EMBL/GenBank/DDBJ whole genome shotgun (WGS) entry which is preliminary data.</text>
</comment>
<dbReference type="AlphaFoldDB" id="F5R9L5"/>
<name>F5R9L5_METUF</name>
<dbReference type="PROSITE" id="PS50045">
    <property type="entry name" value="SIGMA54_INTERACT_4"/>
    <property type="match status" value="1"/>
</dbReference>
<keyword evidence="1" id="KW-0547">Nucleotide-binding</keyword>